<dbReference type="InterPro" id="IPR011109">
    <property type="entry name" value="DNA_bind_recombinase_dom"/>
</dbReference>
<dbReference type="InterPro" id="IPR050639">
    <property type="entry name" value="SSR_resolvase"/>
</dbReference>
<proteinExistence type="predicted"/>
<dbReference type="PANTHER" id="PTHR30461">
    <property type="entry name" value="DNA-INVERTASE FROM LAMBDOID PROPHAGE"/>
    <property type="match status" value="1"/>
</dbReference>
<reference evidence="2 3" key="1">
    <citation type="journal article" date="2011" name="Stand. Genomic Sci.">
        <title>Non-contiguous finished genome sequence and contextual data of the filamentous soil bacterium Ktedonobacter racemifer type strain (SOSP1-21).</title>
        <authorList>
            <person name="Chang Y.J."/>
            <person name="Land M."/>
            <person name="Hauser L."/>
            <person name="Chertkov O."/>
            <person name="Del Rio T.G."/>
            <person name="Nolan M."/>
            <person name="Copeland A."/>
            <person name="Tice H."/>
            <person name="Cheng J.F."/>
            <person name="Lucas S."/>
            <person name="Han C."/>
            <person name="Goodwin L."/>
            <person name="Pitluck S."/>
            <person name="Ivanova N."/>
            <person name="Ovchinikova G."/>
            <person name="Pati A."/>
            <person name="Chen A."/>
            <person name="Palaniappan K."/>
            <person name="Mavromatis K."/>
            <person name="Liolios K."/>
            <person name="Brettin T."/>
            <person name="Fiebig A."/>
            <person name="Rohde M."/>
            <person name="Abt B."/>
            <person name="Goker M."/>
            <person name="Detter J.C."/>
            <person name="Woyke T."/>
            <person name="Bristow J."/>
            <person name="Eisen J.A."/>
            <person name="Markowitz V."/>
            <person name="Hugenholtz P."/>
            <person name="Kyrpides N.C."/>
            <person name="Klenk H.P."/>
            <person name="Lapidus A."/>
        </authorList>
    </citation>
    <scope>NUCLEOTIDE SEQUENCE [LARGE SCALE GENOMIC DNA]</scope>
    <source>
        <strain evidence="3">DSM 44963</strain>
    </source>
</reference>
<comment type="caution">
    <text evidence="2">The sequence shown here is derived from an EMBL/GenBank/DDBJ whole genome shotgun (WGS) entry which is preliminary data.</text>
</comment>
<evidence type="ECO:0000259" key="1">
    <source>
        <dbReference type="Pfam" id="PF07508"/>
    </source>
</evidence>
<dbReference type="RefSeq" id="WP_007906671.1">
    <property type="nucleotide sequence ID" value="NZ_ADVG01000001.1"/>
</dbReference>
<dbReference type="Pfam" id="PF07508">
    <property type="entry name" value="Recombinase"/>
    <property type="match status" value="1"/>
</dbReference>
<dbReference type="PANTHER" id="PTHR30461:SF23">
    <property type="entry name" value="DNA RECOMBINASE-RELATED"/>
    <property type="match status" value="1"/>
</dbReference>
<dbReference type="Gene3D" id="3.90.1750.20">
    <property type="entry name" value="Putative Large Serine Recombinase, Chain B, Domain 2"/>
    <property type="match status" value="1"/>
</dbReference>
<gene>
    <name evidence="2" type="ORF">Krac_11368</name>
</gene>
<dbReference type="InParanoid" id="D6TK41"/>
<feature type="domain" description="Recombinase" evidence="1">
    <location>
        <begin position="2"/>
        <end position="67"/>
    </location>
</feature>
<dbReference type="Proteomes" id="UP000004508">
    <property type="component" value="Unassembled WGS sequence"/>
</dbReference>
<dbReference type="AlphaFoldDB" id="D6TK41"/>
<organism evidence="2 3">
    <name type="scientific">Ktedonobacter racemifer DSM 44963</name>
    <dbReference type="NCBI Taxonomy" id="485913"/>
    <lineage>
        <taxon>Bacteria</taxon>
        <taxon>Bacillati</taxon>
        <taxon>Chloroflexota</taxon>
        <taxon>Ktedonobacteria</taxon>
        <taxon>Ktedonobacterales</taxon>
        <taxon>Ktedonobacteraceae</taxon>
        <taxon>Ktedonobacter</taxon>
    </lineage>
</organism>
<dbReference type="EMBL" id="ADVG01000001">
    <property type="protein sequence ID" value="EFH89798.1"/>
    <property type="molecule type" value="Genomic_DNA"/>
</dbReference>
<sequence>MHTTVYDFLRNPVSIGTLVICKRQTVVDEQGRTKRVPHPQRIEVEDGLPAIVSRLMFERAQRKLANNQVDLSNLSRVPEAFLLRGHIRCGTCKWRMSTWTIRRKKICLALLLLRQPPQQVRQMP</sequence>
<dbReference type="InterPro" id="IPR038109">
    <property type="entry name" value="DNA_bind_recomb_sf"/>
</dbReference>
<dbReference type="GO" id="GO:0003677">
    <property type="term" value="F:DNA binding"/>
    <property type="evidence" value="ECO:0007669"/>
    <property type="project" value="InterPro"/>
</dbReference>
<evidence type="ECO:0000313" key="3">
    <source>
        <dbReference type="Proteomes" id="UP000004508"/>
    </source>
</evidence>
<dbReference type="GO" id="GO:0000150">
    <property type="term" value="F:DNA strand exchange activity"/>
    <property type="evidence" value="ECO:0007669"/>
    <property type="project" value="InterPro"/>
</dbReference>
<name>D6TK41_KTERA</name>
<keyword evidence="3" id="KW-1185">Reference proteome</keyword>
<evidence type="ECO:0000313" key="2">
    <source>
        <dbReference type="EMBL" id="EFH89798.1"/>
    </source>
</evidence>
<protein>
    <submittedName>
        <fullName evidence="2">Recombinase</fullName>
    </submittedName>
</protein>
<accession>D6TK41</accession>
<dbReference type="OrthoDB" id="165235at2"/>